<proteinExistence type="predicted"/>
<dbReference type="InterPro" id="IPR017946">
    <property type="entry name" value="PLC-like_Pdiesterase_TIM-brl"/>
</dbReference>
<protein>
    <submittedName>
        <fullName evidence="2">Phosphodiesterase</fullName>
    </submittedName>
</protein>
<dbReference type="Gene3D" id="3.20.20.190">
    <property type="entry name" value="Phosphatidylinositol (PI) phosphodiesterase"/>
    <property type="match status" value="1"/>
</dbReference>
<dbReference type="RefSeq" id="WP_220750067.1">
    <property type="nucleotide sequence ID" value="NZ_BPFH01000006.1"/>
</dbReference>
<name>A0ABQ4NQ85_9RHOB</name>
<comment type="caution">
    <text evidence="2">The sequence shown here is derived from an EMBL/GenBank/DDBJ whole genome shotgun (WGS) entry which is preliminary data.</text>
</comment>
<dbReference type="Pfam" id="PF03009">
    <property type="entry name" value="GDPD"/>
    <property type="match status" value="1"/>
</dbReference>
<accession>A0ABQ4NQ85</accession>
<dbReference type="PANTHER" id="PTHR46211:SF1">
    <property type="entry name" value="GLYCEROPHOSPHODIESTER PHOSPHODIESTERASE, CYTOPLASMIC"/>
    <property type="match status" value="1"/>
</dbReference>
<dbReference type="PANTHER" id="PTHR46211">
    <property type="entry name" value="GLYCEROPHOSPHORYL DIESTER PHOSPHODIESTERASE"/>
    <property type="match status" value="1"/>
</dbReference>
<dbReference type="InterPro" id="IPR030395">
    <property type="entry name" value="GP_PDE_dom"/>
</dbReference>
<gene>
    <name evidence="2" type="ORF">JANAI62_31970</name>
</gene>
<dbReference type="PROSITE" id="PS51704">
    <property type="entry name" value="GP_PDE"/>
    <property type="match status" value="1"/>
</dbReference>
<organism evidence="2 3">
    <name type="scientific">Jannaschia pagri</name>
    <dbReference type="NCBI Taxonomy" id="2829797"/>
    <lineage>
        <taxon>Bacteria</taxon>
        <taxon>Pseudomonadati</taxon>
        <taxon>Pseudomonadota</taxon>
        <taxon>Alphaproteobacteria</taxon>
        <taxon>Rhodobacterales</taxon>
        <taxon>Roseobacteraceae</taxon>
        <taxon>Jannaschia</taxon>
    </lineage>
</organism>
<dbReference type="SUPFAM" id="SSF51695">
    <property type="entry name" value="PLC-like phosphodiesterases"/>
    <property type="match status" value="1"/>
</dbReference>
<dbReference type="EMBL" id="BPFH01000006">
    <property type="protein sequence ID" value="GIT96574.1"/>
    <property type="molecule type" value="Genomic_DNA"/>
</dbReference>
<evidence type="ECO:0000259" key="1">
    <source>
        <dbReference type="PROSITE" id="PS51704"/>
    </source>
</evidence>
<reference evidence="2 3" key="1">
    <citation type="submission" date="2021-05" db="EMBL/GenBank/DDBJ databases">
        <title>Bacteria Genome sequencing.</title>
        <authorList>
            <person name="Takabe Y."/>
            <person name="Nakajima Y."/>
            <person name="Suzuki S."/>
            <person name="Shiozaki T."/>
        </authorList>
    </citation>
    <scope>NUCLEOTIDE SEQUENCE [LARGE SCALE GENOMIC DNA]</scope>
    <source>
        <strain evidence="2 3">AI_62</strain>
    </source>
</reference>
<feature type="domain" description="GP-PDE" evidence="1">
    <location>
        <begin position="10"/>
        <end position="251"/>
    </location>
</feature>
<keyword evidence="3" id="KW-1185">Reference proteome</keyword>
<evidence type="ECO:0000313" key="2">
    <source>
        <dbReference type="EMBL" id="GIT96574.1"/>
    </source>
</evidence>
<dbReference type="Proteomes" id="UP000786693">
    <property type="component" value="Unassembled WGS sequence"/>
</dbReference>
<sequence>MTELPLSLRSGRIAHRGLHDRRAGRPENSMQAFRAAIEAGFAIELDVQPSSDGIPMAFHDYALDRLTEATGPVRDKTAAELAQIDLIGGSGGIPTLAAVLDEVAGQVPLLIEIKDQDGAMGGNVGALEDAVLAVLDGYVGDVAVMSFNPHSVAHMAKAAPQVPRGMVTSAYHAAHWPGVPEPRRQHLATIPDVDRVQAAFISHEVAALDMPRVAELKAAGLPILCWTVRSAAQEVEARRIADGVTFEGYLP</sequence>
<evidence type="ECO:0000313" key="3">
    <source>
        <dbReference type="Proteomes" id="UP000786693"/>
    </source>
</evidence>